<proteinExistence type="predicted"/>
<reference evidence="1" key="1">
    <citation type="journal article" date="2012" name="Nat. Biotechnol.">
        <title>Reference genome sequence of the model plant Setaria.</title>
        <authorList>
            <person name="Bennetzen J.L."/>
            <person name="Schmutz J."/>
            <person name="Wang H."/>
            <person name="Percifield R."/>
            <person name="Hawkins J."/>
            <person name="Pontaroli A.C."/>
            <person name="Estep M."/>
            <person name="Feng L."/>
            <person name="Vaughn J.N."/>
            <person name="Grimwood J."/>
            <person name="Jenkins J."/>
            <person name="Barry K."/>
            <person name="Lindquist E."/>
            <person name="Hellsten U."/>
            <person name="Deshpande S."/>
            <person name="Wang X."/>
            <person name="Wu X."/>
            <person name="Mitros T."/>
            <person name="Triplett J."/>
            <person name="Yang X."/>
            <person name="Ye C.Y."/>
            <person name="Mauro-Herrera M."/>
            <person name="Wang L."/>
            <person name="Li P."/>
            <person name="Sharma M."/>
            <person name="Sharma R."/>
            <person name="Ronald P.C."/>
            <person name="Panaud O."/>
            <person name="Kellogg E.A."/>
            <person name="Brutnell T.P."/>
            <person name="Doust A.N."/>
            <person name="Tuskan G.A."/>
            <person name="Rokhsar D."/>
            <person name="Devos K.M."/>
        </authorList>
    </citation>
    <scope>NUCLEOTIDE SEQUENCE [LARGE SCALE GENOMIC DNA]</scope>
    <source>
        <strain evidence="1">Yugu1</strain>
    </source>
</reference>
<organism evidence="1">
    <name type="scientific">Setaria italica</name>
    <name type="common">Foxtail millet</name>
    <name type="synonym">Panicum italicum</name>
    <dbReference type="NCBI Taxonomy" id="4555"/>
    <lineage>
        <taxon>Eukaryota</taxon>
        <taxon>Viridiplantae</taxon>
        <taxon>Streptophyta</taxon>
        <taxon>Embryophyta</taxon>
        <taxon>Tracheophyta</taxon>
        <taxon>Spermatophyta</taxon>
        <taxon>Magnoliopsida</taxon>
        <taxon>Liliopsida</taxon>
        <taxon>Poales</taxon>
        <taxon>Poaceae</taxon>
        <taxon>PACMAD clade</taxon>
        <taxon>Panicoideae</taxon>
        <taxon>Panicodae</taxon>
        <taxon>Paniceae</taxon>
        <taxon>Cenchrinae</taxon>
        <taxon>Setaria</taxon>
    </lineage>
</organism>
<protein>
    <submittedName>
        <fullName evidence="1">Uncharacterized protein</fullName>
    </submittedName>
</protein>
<name>A0A368REK1_SETIT</name>
<sequence length="85" mass="9007">MGFQSFSCPGPGCLETVELEEGKRRGISSVVRVNDEERELKLRSFNGMGIGRWGLVSCHGLTAGGKGKSPARPVGRSCVVETAIA</sequence>
<accession>A0A368REK1</accession>
<dbReference type="EMBL" id="CM003532">
    <property type="protein sequence ID" value="RCV28639.1"/>
    <property type="molecule type" value="Genomic_DNA"/>
</dbReference>
<reference evidence="1" key="2">
    <citation type="submission" date="2015-07" db="EMBL/GenBank/DDBJ databases">
        <authorList>
            <person name="Noorani M."/>
        </authorList>
    </citation>
    <scope>NUCLEOTIDE SEQUENCE</scope>
    <source>
        <strain evidence="1">Yugu1</strain>
    </source>
</reference>
<gene>
    <name evidence="1" type="ORF">SETIT_5G419300v2</name>
</gene>
<dbReference type="AlphaFoldDB" id="A0A368REK1"/>
<evidence type="ECO:0000313" key="1">
    <source>
        <dbReference type="EMBL" id="RCV28639.1"/>
    </source>
</evidence>